<dbReference type="Proteomes" id="UP000199473">
    <property type="component" value="Unassembled WGS sequence"/>
</dbReference>
<evidence type="ECO:0000313" key="7">
    <source>
        <dbReference type="EMBL" id="SFL10676.1"/>
    </source>
</evidence>
<dbReference type="RefSeq" id="WP_092963184.1">
    <property type="nucleotide sequence ID" value="NZ_FOSQ01000020.1"/>
</dbReference>
<dbReference type="PANTHER" id="PTHR33164">
    <property type="entry name" value="TRANSCRIPTIONAL REGULATOR, MARR FAMILY"/>
    <property type="match status" value="1"/>
</dbReference>
<evidence type="ECO:0000256" key="3">
    <source>
        <dbReference type="ARBA" id="ARBA00023015"/>
    </source>
</evidence>
<keyword evidence="3" id="KW-0805">Transcription regulation</keyword>
<evidence type="ECO:0000256" key="2">
    <source>
        <dbReference type="ARBA" id="ARBA00022490"/>
    </source>
</evidence>
<dbReference type="GO" id="GO:0003700">
    <property type="term" value="F:DNA-binding transcription factor activity"/>
    <property type="evidence" value="ECO:0007669"/>
    <property type="project" value="InterPro"/>
</dbReference>
<dbReference type="GO" id="GO:0005737">
    <property type="term" value="C:cytoplasm"/>
    <property type="evidence" value="ECO:0007669"/>
    <property type="project" value="UniProtKB-SubCell"/>
</dbReference>
<dbReference type="InterPro" id="IPR055166">
    <property type="entry name" value="Transc_reg_Sar_Rot_HTH"/>
</dbReference>
<dbReference type="AlphaFoldDB" id="A0A1I4F1M9"/>
<dbReference type="PROSITE" id="PS50995">
    <property type="entry name" value="HTH_MARR_2"/>
    <property type="match status" value="1"/>
</dbReference>
<keyword evidence="8" id="KW-1185">Reference proteome</keyword>
<organism evidence="7 8">
    <name type="scientific">Falsiroseomonas stagni DSM 19981</name>
    <dbReference type="NCBI Taxonomy" id="1123062"/>
    <lineage>
        <taxon>Bacteria</taxon>
        <taxon>Pseudomonadati</taxon>
        <taxon>Pseudomonadota</taxon>
        <taxon>Alphaproteobacteria</taxon>
        <taxon>Acetobacterales</taxon>
        <taxon>Roseomonadaceae</taxon>
        <taxon>Falsiroseomonas</taxon>
    </lineage>
</organism>
<evidence type="ECO:0000313" key="8">
    <source>
        <dbReference type="Proteomes" id="UP000199473"/>
    </source>
</evidence>
<dbReference type="GO" id="GO:0006950">
    <property type="term" value="P:response to stress"/>
    <property type="evidence" value="ECO:0007669"/>
    <property type="project" value="TreeGrafter"/>
</dbReference>
<evidence type="ECO:0000256" key="1">
    <source>
        <dbReference type="ARBA" id="ARBA00004496"/>
    </source>
</evidence>
<keyword evidence="4 7" id="KW-0238">DNA-binding</keyword>
<evidence type="ECO:0000256" key="5">
    <source>
        <dbReference type="ARBA" id="ARBA00023163"/>
    </source>
</evidence>
<dbReference type="EMBL" id="FOSQ01000020">
    <property type="protein sequence ID" value="SFL10676.1"/>
    <property type="molecule type" value="Genomic_DNA"/>
</dbReference>
<sequence>MTDPTRCRRLEENLCFAVYQANHAFTAAYRPLLEPLGLTYPQYLVMLLLWEGDGLAVKEIGGRLGLDSGTLTPLLKRMEAAGLLKRARDAADERQVRIALTPRGRAMEGEAAAIFPALACHAGEDAAALRDALAALAARLRGALSPG</sequence>
<dbReference type="STRING" id="1123062.SAMN02745775_12049"/>
<dbReference type="PANTHER" id="PTHR33164:SF5">
    <property type="entry name" value="ORGANIC HYDROPEROXIDE RESISTANCE TRANSCRIPTIONAL REGULATOR"/>
    <property type="match status" value="1"/>
</dbReference>
<dbReference type="InterPro" id="IPR000835">
    <property type="entry name" value="HTH_MarR-typ"/>
</dbReference>
<protein>
    <submittedName>
        <fullName evidence="7">DNA-binding transcriptional regulator, MarR family</fullName>
    </submittedName>
</protein>
<dbReference type="SMART" id="SM00347">
    <property type="entry name" value="HTH_MARR"/>
    <property type="match status" value="1"/>
</dbReference>
<reference evidence="7 8" key="1">
    <citation type="submission" date="2016-10" db="EMBL/GenBank/DDBJ databases">
        <authorList>
            <person name="de Groot N.N."/>
        </authorList>
    </citation>
    <scope>NUCLEOTIDE SEQUENCE [LARGE SCALE GENOMIC DNA]</scope>
    <source>
        <strain evidence="7 8">DSM 19981</strain>
    </source>
</reference>
<dbReference type="Gene3D" id="1.10.10.10">
    <property type="entry name" value="Winged helix-like DNA-binding domain superfamily/Winged helix DNA-binding domain"/>
    <property type="match status" value="1"/>
</dbReference>
<accession>A0A1I4F1M9</accession>
<evidence type="ECO:0000256" key="4">
    <source>
        <dbReference type="ARBA" id="ARBA00023125"/>
    </source>
</evidence>
<dbReference type="InterPro" id="IPR036390">
    <property type="entry name" value="WH_DNA-bd_sf"/>
</dbReference>
<dbReference type="SUPFAM" id="SSF46785">
    <property type="entry name" value="Winged helix' DNA-binding domain"/>
    <property type="match status" value="1"/>
</dbReference>
<name>A0A1I4F1M9_9PROT</name>
<keyword evidence="5" id="KW-0804">Transcription</keyword>
<dbReference type="PRINTS" id="PR00598">
    <property type="entry name" value="HTHMARR"/>
</dbReference>
<dbReference type="GO" id="GO:0003677">
    <property type="term" value="F:DNA binding"/>
    <property type="evidence" value="ECO:0007669"/>
    <property type="project" value="UniProtKB-KW"/>
</dbReference>
<evidence type="ECO:0000259" key="6">
    <source>
        <dbReference type="PROSITE" id="PS50995"/>
    </source>
</evidence>
<dbReference type="OrthoDB" id="9806864at2"/>
<dbReference type="InterPro" id="IPR039422">
    <property type="entry name" value="MarR/SlyA-like"/>
</dbReference>
<dbReference type="Pfam" id="PF22381">
    <property type="entry name" value="Staph_reg_Sar_Rot"/>
    <property type="match status" value="1"/>
</dbReference>
<comment type="subcellular location">
    <subcellularLocation>
        <location evidence="1">Cytoplasm</location>
    </subcellularLocation>
</comment>
<proteinExistence type="predicted"/>
<dbReference type="InterPro" id="IPR036388">
    <property type="entry name" value="WH-like_DNA-bd_sf"/>
</dbReference>
<keyword evidence="2" id="KW-0963">Cytoplasm</keyword>
<gene>
    <name evidence="7" type="ORF">SAMN02745775_12049</name>
</gene>
<dbReference type="FunFam" id="1.10.10.10:FF:000163">
    <property type="entry name" value="MarR family transcriptional regulator"/>
    <property type="match status" value="1"/>
</dbReference>
<feature type="domain" description="HTH marR-type" evidence="6">
    <location>
        <begin position="11"/>
        <end position="138"/>
    </location>
</feature>